<dbReference type="InterPro" id="IPR003689">
    <property type="entry name" value="ZIP"/>
</dbReference>
<feature type="transmembrane region" description="Helical" evidence="5">
    <location>
        <begin position="81"/>
        <end position="100"/>
    </location>
</feature>
<evidence type="ECO:0000256" key="1">
    <source>
        <dbReference type="ARBA" id="ARBA00004141"/>
    </source>
</evidence>
<protein>
    <submittedName>
        <fullName evidence="6">Uncharacterized protein</fullName>
    </submittedName>
</protein>
<reference evidence="7" key="1">
    <citation type="submission" date="2010-08" db="EMBL/GenBank/DDBJ databases">
        <authorList>
            <consortium name="Caenorhabditis japonica Sequencing Consortium"/>
            <person name="Wilson R.K."/>
        </authorList>
    </citation>
    <scope>NUCLEOTIDE SEQUENCE [LARGE SCALE GENOMIC DNA]</scope>
    <source>
        <strain evidence="7">DF5081</strain>
    </source>
</reference>
<evidence type="ECO:0000256" key="5">
    <source>
        <dbReference type="SAM" id="Phobius"/>
    </source>
</evidence>
<accession>A0A8R1DTU6</accession>
<evidence type="ECO:0000256" key="2">
    <source>
        <dbReference type="ARBA" id="ARBA00022692"/>
    </source>
</evidence>
<proteinExistence type="predicted"/>
<sequence>MEQFLFMLTSATIVFFVLLIATCFPYTFLRTCCVNASKTSISLLGCASCGVFIATCFLGLVPHVRMQEMHIRGNSTYTEHYGWIPSTDQLIVIGFLIILITEQIIHGIGHSIGGHSHGGHAPLATSDNINMNKFRHDEEEGEDHVPLVGLDDDADDIIFRQEVALHSSVAPVALHSSVAAEGVDGGDEEIASTTTDDEDELAKALAIAL</sequence>
<evidence type="ECO:0000256" key="4">
    <source>
        <dbReference type="ARBA" id="ARBA00023136"/>
    </source>
</evidence>
<keyword evidence="2 5" id="KW-0812">Transmembrane</keyword>
<keyword evidence="3 5" id="KW-1133">Transmembrane helix</keyword>
<dbReference type="Proteomes" id="UP000005237">
    <property type="component" value="Unassembled WGS sequence"/>
</dbReference>
<dbReference type="Pfam" id="PF02535">
    <property type="entry name" value="Zip"/>
    <property type="match status" value="1"/>
</dbReference>
<keyword evidence="4 5" id="KW-0472">Membrane</keyword>
<keyword evidence="7" id="KW-1185">Reference proteome</keyword>
<organism evidence="6 7">
    <name type="scientific">Caenorhabditis japonica</name>
    <dbReference type="NCBI Taxonomy" id="281687"/>
    <lineage>
        <taxon>Eukaryota</taxon>
        <taxon>Metazoa</taxon>
        <taxon>Ecdysozoa</taxon>
        <taxon>Nematoda</taxon>
        <taxon>Chromadorea</taxon>
        <taxon>Rhabditida</taxon>
        <taxon>Rhabditina</taxon>
        <taxon>Rhabditomorpha</taxon>
        <taxon>Rhabditoidea</taxon>
        <taxon>Rhabditidae</taxon>
        <taxon>Peloderinae</taxon>
        <taxon>Caenorhabditis</taxon>
    </lineage>
</organism>
<dbReference type="EnsemblMetazoa" id="CJA11556.1">
    <property type="protein sequence ID" value="CJA11556.1"/>
    <property type="gene ID" value="WBGene00130760"/>
</dbReference>
<evidence type="ECO:0000313" key="7">
    <source>
        <dbReference type="Proteomes" id="UP000005237"/>
    </source>
</evidence>
<dbReference type="GO" id="GO:0016020">
    <property type="term" value="C:membrane"/>
    <property type="evidence" value="ECO:0007669"/>
    <property type="project" value="UniProtKB-SubCell"/>
</dbReference>
<evidence type="ECO:0000313" key="6">
    <source>
        <dbReference type="EnsemblMetazoa" id="CJA11556.1"/>
    </source>
</evidence>
<dbReference type="GO" id="GO:0046873">
    <property type="term" value="F:metal ion transmembrane transporter activity"/>
    <property type="evidence" value="ECO:0007669"/>
    <property type="project" value="InterPro"/>
</dbReference>
<dbReference type="AlphaFoldDB" id="A0A8R1DTU6"/>
<feature type="transmembrane region" description="Helical" evidence="5">
    <location>
        <begin position="41"/>
        <end position="61"/>
    </location>
</feature>
<comment type="subcellular location">
    <subcellularLocation>
        <location evidence="1">Membrane</location>
        <topology evidence="1">Multi-pass membrane protein</topology>
    </subcellularLocation>
</comment>
<feature type="transmembrane region" description="Helical" evidence="5">
    <location>
        <begin position="6"/>
        <end position="29"/>
    </location>
</feature>
<name>A0A8R1DTU6_CAEJA</name>
<reference evidence="6" key="2">
    <citation type="submission" date="2022-06" db="UniProtKB">
        <authorList>
            <consortium name="EnsemblMetazoa"/>
        </authorList>
    </citation>
    <scope>IDENTIFICATION</scope>
    <source>
        <strain evidence="6">DF5081</strain>
    </source>
</reference>
<evidence type="ECO:0000256" key="3">
    <source>
        <dbReference type="ARBA" id="ARBA00022989"/>
    </source>
</evidence>